<organism evidence="3 4">
    <name type="scientific">Actinomadura chibensis</name>
    <dbReference type="NCBI Taxonomy" id="392828"/>
    <lineage>
        <taxon>Bacteria</taxon>
        <taxon>Bacillati</taxon>
        <taxon>Actinomycetota</taxon>
        <taxon>Actinomycetes</taxon>
        <taxon>Streptosporangiales</taxon>
        <taxon>Thermomonosporaceae</taxon>
        <taxon>Actinomadura</taxon>
    </lineage>
</organism>
<dbReference type="STRING" id="1220554.GCA_001552135_05467"/>
<dbReference type="InterPro" id="IPR023393">
    <property type="entry name" value="START-like_dom_sf"/>
</dbReference>
<evidence type="ECO:0000256" key="1">
    <source>
        <dbReference type="ARBA" id="ARBA00006817"/>
    </source>
</evidence>
<dbReference type="Pfam" id="PF08327">
    <property type="entry name" value="AHSA1"/>
    <property type="match status" value="1"/>
</dbReference>
<sequence>MLWHLNRCAPGSLCAVTERFGEDLVVDESIVIRAPARQVWRTIVDADARAGWWEYLDLDATPGGRFEERWTGDDGTEQITSGEVVELADARLLVLSWADDGWPAATRVEVTLDPGDGGPDDGGPGDGGATTVRLRHTGWEALPDGAALAAAHRGGWLHHLDNLRRCAERADA</sequence>
<dbReference type="InterPro" id="IPR013538">
    <property type="entry name" value="ASHA1/2-like_C"/>
</dbReference>
<accession>A0A5D0NY13</accession>
<evidence type="ECO:0000259" key="2">
    <source>
        <dbReference type="Pfam" id="PF08327"/>
    </source>
</evidence>
<keyword evidence="4" id="KW-1185">Reference proteome</keyword>
<proteinExistence type="inferred from homology"/>
<dbReference type="SUPFAM" id="SSF55961">
    <property type="entry name" value="Bet v1-like"/>
    <property type="match status" value="1"/>
</dbReference>
<feature type="domain" description="Activator of Hsp90 ATPase homologue 1/2-like C-terminal" evidence="2">
    <location>
        <begin position="33"/>
        <end position="167"/>
    </location>
</feature>
<name>A0A5D0NY13_9ACTN</name>
<evidence type="ECO:0000313" key="3">
    <source>
        <dbReference type="EMBL" id="TYB49019.1"/>
    </source>
</evidence>
<comment type="caution">
    <text evidence="3">The sequence shown here is derived from an EMBL/GenBank/DDBJ whole genome shotgun (WGS) entry which is preliminary data.</text>
</comment>
<reference evidence="3 4" key="1">
    <citation type="submission" date="2019-08" db="EMBL/GenBank/DDBJ databases">
        <title>Actinomadura sp. nov. CYP1-5 isolated from mountain soil.</title>
        <authorList>
            <person name="Songsumanus A."/>
            <person name="Kuncharoen N."/>
            <person name="Kudo T."/>
            <person name="Yuki M."/>
            <person name="Igarashi Y."/>
            <person name="Tanasupawat S."/>
        </authorList>
    </citation>
    <scope>NUCLEOTIDE SEQUENCE [LARGE SCALE GENOMIC DNA]</scope>
    <source>
        <strain evidence="3 4">JCM 14158</strain>
    </source>
</reference>
<protein>
    <submittedName>
        <fullName evidence="3">SRPBCC domain-containing protein</fullName>
    </submittedName>
</protein>
<evidence type="ECO:0000313" key="4">
    <source>
        <dbReference type="Proteomes" id="UP000323380"/>
    </source>
</evidence>
<dbReference type="Proteomes" id="UP000323380">
    <property type="component" value="Unassembled WGS sequence"/>
</dbReference>
<comment type="similarity">
    <text evidence="1">Belongs to the AHA1 family.</text>
</comment>
<dbReference type="Gene3D" id="3.30.530.20">
    <property type="match status" value="1"/>
</dbReference>
<dbReference type="CDD" id="cd07814">
    <property type="entry name" value="SRPBCC_CalC_Aha1-like"/>
    <property type="match status" value="1"/>
</dbReference>
<dbReference type="EMBL" id="VSFG01000001">
    <property type="protein sequence ID" value="TYB49019.1"/>
    <property type="molecule type" value="Genomic_DNA"/>
</dbReference>
<dbReference type="AlphaFoldDB" id="A0A5D0NY13"/>
<gene>
    <name evidence="3" type="ORF">FXF69_07705</name>
</gene>